<name>A0A9P7KJF2_9AGAR</name>
<proteinExistence type="predicted"/>
<sequence>MLYRYGTLKNDAVVSIPCADETAPPINRLPVELLAEILFRTLEQPDFTRRSYRGIPSKLSFSPGKDADPMLLAQVCRHWRSVALSTPLLWSSIKIRYAYKTKNRIPLLQTWLDRSGTCPLSIIIRELPLGFEDPAEWYSQQRALKTEIMTLLISHSRRWKSVDFRFARRLPEALAALSPGSLPMLEFAAVQGRKENHDCLEEVVRDLDKFWDAAGTSLSLRKCKCDDQYCWHQYRHGRFRDMCWNQLTTIDVAMPPDFLFEILPSCRALTDLRYQECGELSDDLRYRPSLTTVRKLENPIILPYLRHLSMKTRFMTDFIFESITTPSLVSVSIDQSPVPSTTHPKPSTFSGFLARSNCRLQIYSYDSYIDLDDGGEDILLEILDSSSMSSLTDLTVYGSTDMVKLIPFLAWTRERAKRLPRLQKLALHSIEPPSGALSEMILSRRTSEGDGTIQLQELLLDFEISQVDLDTFDALRREGMVIFC</sequence>
<reference evidence="1" key="1">
    <citation type="submission" date="2021-02" db="EMBL/GenBank/DDBJ databases">
        <authorList>
            <person name="Nieuwenhuis M."/>
            <person name="Van De Peppel L.J.J."/>
        </authorList>
    </citation>
    <scope>NUCLEOTIDE SEQUENCE</scope>
    <source>
        <strain evidence="1">D49</strain>
    </source>
</reference>
<dbReference type="OrthoDB" id="3055769at2759"/>
<evidence type="ECO:0000313" key="1">
    <source>
        <dbReference type="EMBL" id="KAG5651959.1"/>
    </source>
</evidence>
<evidence type="ECO:0000313" key="2">
    <source>
        <dbReference type="Proteomes" id="UP000717328"/>
    </source>
</evidence>
<reference evidence="1" key="2">
    <citation type="submission" date="2021-10" db="EMBL/GenBank/DDBJ databases">
        <title>Phylogenomics reveals ancestral predisposition of the termite-cultivated fungus Termitomyces towards a domesticated lifestyle.</title>
        <authorList>
            <person name="Auxier B."/>
            <person name="Grum-Grzhimaylo A."/>
            <person name="Cardenas M.E."/>
            <person name="Lodge J.D."/>
            <person name="Laessoe T."/>
            <person name="Pedersen O."/>
            <person name="Smith M.E."/>
            <person name="Kuyper T.W."/>
            <person name="Franco-Molano E.A."/>
            <person name="Baroni T.J."/>
            <person name="Aanen D.K."/>
        </authorList>
    </citation>
    <scope>NUCLEOTIDE SEQUENCE</scope>
    <source>
        <strain evidence="1">D49</strain>
    </source>
</reference>
<keyword evidence="2" id="KW-1185">Reference proteome</keyword>
<gene>
    <name evidence="1" type="ORF">H0H81_006809</name>
</gene>
<accession>A0A9P7KJF2</accession>
<comment type="caution">
    <text evidence="1">The sequence shown here is derived from an EMBL/GenBank/DDBJ whole genome shotgun (WGS) entry which is preliminary data.</text>
</comment>
<dbReference type="EMBL" id="JABCKI010000178">
    <property type="protein sequence ID" value="KAG5651959.1"/>
    <property type="molecule type" value="Genomic_DNA"/>
</dbReference>
<dbReference type="Proteomes" id="UP000717328">
    <property type="component" value="Unassembled WGS sequence"/>
</dbReference>
<dbReference type="AlphaFoldDB" id="A0A9P7KJF2"/>
<organism evidence="1 2">
    <name type="scientific">Sphagnurus paluster</name>
    <dbReference type="NCBI Taxonomy" id="117069"/>
    <lineage>
        <taxon>Eukaryota</taxon>
        <taxon>Fungi</taxon>
        <taxon>Dikarya</taxon>
        <taxon>Basidiomycota</taxon>
        <taxon>Agaricomycotina</taxon>
        <taxon>Agaricomycetes</taxon>
        <taxon>Agaricomycetidae</taxon>
        <taxon>Agaricales</taxon>
        <taxon>Tricholomatineae</taxon>
        <taxon>Lyophyllaceae</taxon>
        <taxon>Sphagnurus</taxon>
    </lineage>
</organism>
<protein>
    <recommendedName>
        <fullName evidence="3">F-box domain-containing protein</fullName>
    </recommendedName>
</protein>
<dbReference type="Gene3D" id="1.20.1280.50">
    <property type="match status" value="1"/>
</dbReference>
<evidence type="ECO:0008006" key="3">
    <source>
        <dbReference type="Google" id="ProtNLM"/>
    </source>
</evidence>